<dbReference type="EMBL" id="JAWZYT010003187">
    <property type="protein sequence ID" value="KAK4299689.1"/>
    <property type="molecule type" value="Genomic_DNA"/>
</dbReference>
<reference evidence="1" key="1">
    <citation type="submission" date="2023-11" db="EMBL/GenBank/DDBJ databases">
        <title>Genome assemblies of two species of porcelain crab, Petrolisthes cinctipes and Petrolisthes manimaculis (Anomura: Porcellanidae).</title>
        <authorList>
            <person name="Angst P."/>
        </authorList>
    </citation>
    <scope>NUCLEOTIDE SEQUENCE</scope>
    <source>
        <strain evidence="1">PB745_02</strain>
        <tissue evidence="1">Gill</tissue>
    </source>
</reference>
<proteinExistence type="predicted"/>
<accession>A0AAE1TYD6</accession>
<name>A0AAE1TYD6_9EUCA</name>
<evidence type="ECO:0000313" key="2">
    <source>
        <dbReference type="Proteomes" id="UP001292094"/>
    </source>
</evidence>
<sequence>MLQEYPALLSTTITQHTHDPGNRHTITTILDPPVRQIPRKIPPEWLEAAKREFNVMLQQGIETIRQCMGVATTHGAKATGRRVEGMRQLQRAERCMPLHPSPDRYCT</sequence>
<dbReference type="Proteomes" id="UP001292094">
    <property type="component" value="Unassembled WGS sequence"/>
</dbReference>
<dbReference type="AlphaFoldDB" id="A0AAE1TYD6"/>
<gene>
    <name evidence="1" type="ORF">Pmani_028047</name>
</gene>
<protein>
    <submittedName>
        <fullName evidence="1">Uncharacterized protein</fullName>
    </submittedName>
</protein>
<evidence type="ECO:0000313" key="1">
    <source>
        <dbReference type="EMBL" id="KAK4299689.1"/>
    </source>
</evidence>
<organism evidence="1 2">
    <name type="scientific">Petrolisthes manimaculis</name>
    <dbReference type="NCBI Taxonomy" id="1843537"/>
    <lineage>
        <taxon>Eukaryota</taxon>
        <taxon>Metazoa</taxon>
        <taxon>Ecdysozoa</taxon>
        <taxon>Arthropoda</taxon>
        <taxon>Crustacea</taxon>
        <taxon>Multicrustacea</taxon>
        <taxon>Malacostraca</taxon>
        <taxon>Eumalacostraca</taxon>
        <taxon>Eucarida</taxon>
        <taxon>Decapoda</taxon>
        <taxon>Pleocyemata</taxon>
        <taxon>Anomura</taxon>
        <taxon>Galatheoidea</taxon>
        <taxon>Porcellanidae</taxon>
        <taxon>Petrolisthes</taxon>
    </lineage>
</organism>
<comment type="caution">
    <text evidence="1">The sequence shown here is derived from an EMBL/GenBank/DDBJ whole genome shotgun (WGS) entry which is preliminary data.</text>
</comment>
<keyword evidence="2" id="KW-1185">Reference proteome</keyword>